<comment type="caution">
    <text evidence="2">The sequence shown here is derived from an EMBL/GenBank/DDBJ whole genome shotgun (WGS) entry which is preliminary data.</text>
</comment>
<evidence type="ECO:0000256" key="1">
    <source>
        <dbReference type="SAM" id="MobiDB-lite"/>
    </source>
</evidence>
<gene>
    <name evidence="2" type="ORF">M5X19_15795</name>
</gene>
<keyword evidence="2" id="KW-0255">Endonuclease</keyword>
<dbReference type="InterPro" id="IPR058705">
    <property type="entry name" value="A_ENA"/>
</dbReference>
<keyword evidence="2" id="KW-0378">Hydrolase</keyword>
<organism evidence="2 3">
    <name type="scientific">Paenibacillus alginolyticus</name>
    <dbReference type="NCBI Taxonomy" id="59839"/>
    <lineage>
        <taxon>Bacteria</taxon>
        <taxon>Bacillati</taxon>
        <taxon>Bacillota</taxon>
        <taxon>Bacilli</taxon>
        <taxon>Bacillales</taxon>
        <taxon>Paenibacillaceae</taxon>
        <taxon>Paenibacillus</taxon>
    </lineage>
</organism>
<reference evidence="2 3" key="1">
    <citation type="submission" date="2022-05" db="EMBL/GenBank/DDBJ databases">
        <title>Genome Sequencing of Bee-Associated Microbes.</title>
        <authorList>
            <person name="Dunlap C."/>
        </authorList>
    </citation>
    <scope>NUCLEOTIDE SEQUENCE [LARGE SCALE GENOMIC DNA]</scope>
    <source>
        <strain evidence="2 3">NRRL B-14421</strain>
    </source>
</reference>
<feature type="region of interest" description="Disordered" evidence="1">
    <location>
        <begin position="90"/>
        <end position="115"/>
    </location>
</feature>
<proteinExistence type="predicted"/>
<dbReference type="GO" id="GO:0004519">
    <property type="term" value="F:endonuclease activity"/>
    <property type="evidence" value="ECO:0007669"/>
    <property type="project" value="UniProtKB-KW"/>
</dbReference>
<accession>A0ABT4GDW8</accession>
<dbReference type="Pfam" id="PF26595">
    <property type="entry name" value="A_ENA"/>
    <property type="match status" value="1"/>
</dbReference>
<dbReference type="EMBL" id="JAMDMX010000046">
    <property type="protein sequence ID" value="MCY9694356.1"/>
    <property type="molecule type" value="Genomic_DNA"/>
</dbReference>
<protein>
    <submittedName>
        <fullName evidence="2">Restriction endonuclease subunit S</fullName>
    </submittedName>
</protein>
<dbReference type="RefSeq" id="WP_268616055.1">
    <property type="nucleotide sequence ID" value="NZ_JAMDMX010000046.1"/>
</dbReference>
<sequence length="115" mass="12858">MNRNDQYLHMLDATAKLQHEIALMLEARVVEAEKSRNWICLHINSANLDGHEHQMKQSGEIHEYVIELIDSLTKMENSLNRHMQALLGHNESGAGAGAGGSNEMGNLFSFGEDDK</sequence>
<keyword evidence="2" id="KW-0540">Nuclease</keyword>
<keyword evidence="3" id="KW-1185">Reference proteome</keyword>
<evidence type="ECO:0000313" key="3">
    <source>
        <dbReference type="Proteomes" id="UP001527099"/>
    </source>
</evidence>
<name>A0ABT4GDW8_9BACL</name>
<evidence type="ECO:0000313" key="2">
    <source>
        <dbReference type="EMBL" id="MCY9694356.1"/>
    </source>
</evidence>
<dbReference type="Proteomes" id="UP001527099">
    <property type="component" value="Unassembled WGS sequence"/>
</dbReference>